<evidence type="ECO:0000313" key="6">
    <source>
        <dbReference type="Proteomes" id="UP001321305"/>
    </source>
</evidence>
<dbReference type="InterPro" id="IPR053142">
    <property type="entry name" value="PchR_regulatory_protein"/>
</dbReference>
<accession>A0ABZ2EKY1</accession>
<dbReference type="SUPFAM" id="SSF46689">
    <property type="entry name" value="Homeodomain-like"/>
    <property type="match status" value="1"/>
</dbReference>
<reference evidence="6" key="1">
    <citation type="submission" date="2024-01" db="EMBL/GenBank/DDBJ databases">
        <title>Mycovorax composti gen. nov. sp. nov., a member of the family Chitinophagaceae isolated from button mushroom compost.</title>
        <authorList>
            <person name="Thai M."/>
            <person name="Bell T.L."/>
            <person name="Kertesz M.A."/>
        </authorList>
    </citation>
    <scope>NUCLEOTIDE SEQUENCE [LARGE SCALE GENOMIC DNA]</scope>
    <source>
        <strain evidence="6">C216</strain>
    </source>
</reference>
<keyword evidence="2" id="KW-0238">DNA-binding</keyword>
<sequence>MNTPSNNDKQLFKDFVQKIGYEFDENTLENFELKFQKAYTFLPELAIFAGSYLVRKTTQRVTHPPKKIKNNIRIFFHNIIHTHQGTSGKEKQLPSVRISSASTPQTTIFRQGTEANIVLVIIDADYLRSFLQSDAEKFAFLCHLDEHFLIEEMMTDDILRTVNEIISEGKKQKLKDYFYKLKTLELLYYLFESLSQRDSTKPVLKWSERDITAIYNVRNAIAADLSQAHTISELKRIAGMNELKMRQLFKQIFGKGIYEYYQHLRMTEAARMLREDKLSVSEAGYALGFENLSHFTRLFEQHIGMKPKKYSSQF</sequence>
<dbReference type="PANTHER" id="PTHR47893">
    <property type="entry name" value="REGULATORY PROTEIN PCHR"/>
    <property type="match status" value="1"/>
</dbReference>
<dbReference type="InterPro" id="IPR018062">
    <property type="entry name" value="HTH_AraC-typ_CS"/>
</dbReference>
<dbReference type="RefSeq" id="WP_409965664.1">
    <property type="nucleotide sequence ID" value="NZ_CP144143.1"/>
</dbReference>
<dbReference type="PROSITE" id="PS01124">
    <property type="entry name" value="HTH_ARAC_FAMILY_2"/>
    <property type="match status" value="1"/>
</dbReference>
<dbReference type="PROSITE" id="PS00041">
    <property type="entry name" value="HTH_ARAC_FAMILY_1"/>
    <property type="match status" value="1"/>
</dbReference>
<dbReference type="InterPro" id="IPR009057">
    <property type="entry name" value="Homeodomain-like_sf"/>
</dbReference>
<dbReference type="Gene3D" id="1.10.10.60">
    <property type="entry name" value="Homeodomain-like"/>
    <property type="match status" value="1"/>
</dbReference>
<feature type="domain" description="HTH araC/xylS-type" evidence="4">
    <location>
        <begin position="215"/>
        <end position="313"/>
    </location>
</feature>
<protein>
    <submittedName>
        <fullName evidence="5">HTH-type transcriptional activator RhaR</fullName>
    </submittedName>
</protein>
<gene>
    <name evidence="5" type="primary">rhaR_5</name>
    <name evidence="5" type="ORF">PIECOFPK_01833</name>
</gene>
<evidence type="ECO:0000256" key="3">
    <source>
        <dbReference type="ARBA" id="ARBA00023163"/>
    </source>
</evidence>
<dbReference type="Pfam" id="PF12833">
    <property type="entry name" value="HTH_18"/>
    <property type="match status" value="1"/>
</dbReference>
<evidence type="ECO:0000259" key="4">
    <source>
        <dbReference type="PROSITE" id="PS01124"/>
    </source>
</evidence>
<organism evidence="5 6">
    <name type="scientific">Mycovorax composti</name>
    <dbReference type="NCBI Taxonomy" id="2962693"/>
    <lineage>
        <taxon>Bacteria</taxon>
        <taxon>Pseudomonadati</taxon>
        <taxon>Bacteroidota</taxon>
        <taxon>Chitinophagia</taxon>
        <taxon>Chitinophagales</taxon>
        <taxon>Chitinophagaceae</taxon>
        <taxon>Mycovorax</taxon>
    </lineage>
</organism>
<name>A0ABZ2EKY1_9BACT</name>
<dbReference type="Proteomes" id="UP001321305">
    <property type="component" value="Chromosome"/>
</dbReference>
<dbReference type="PANTHER" id="PTHR47893:SF1">
    <property type="entry name" value="REGULATORY PROTEIN PCHR"/>
    <property type="match status" value="1"/>
</dbReference>
<keyword evidence="1" id="KW-0805">Transcription regulation</keyword>
<dbReference type="InterPro" id="IPR018060">
    <property type="entry name" value="HTH_AraC"/>
</dbReference>
<proteinExistence type="predicted"/>
<keyword evidence="6" id="KW-1185">Reference proteome</keyword>
<dbReference type="SMART" id="SM00342">
    <property type="entry name" value="HTH_ARAC"/>
    <property type="match status" value="1"/>
</dbReference>
<dbReference type="EMBL" id="CP144143">
    <property type="protein sequence ID" value="WWC84100.1"/>
    <property type="molecule type" value="Genomic_DNA"/>
</dbReference>
<keyword evidence="3" id="KW-0804">Transcription</keyword>
<evidence type="ECO:0000256" key="2">
    <source>
        <dbReference type="ARBA" id="ARBA00023125"/>
    </source>
</evidence>
<evidence type="ECO:0000256" key="1">
    <source>
        <dbReference type="ARBA" id="ARBA00023015"/>
    </source>
</evidence>
<evidence type="ECO:0000313" key="5">
    <source>
        <dbReference type="EMBL" id="WWC84100.1"/>
    </source>
</evidence>